<dbReference type="KEGG" id="hdh:G5B40_05490"/>
<protein>
    <submittedName>
        <fullName evidence="5">Lrp/AsnC family transcriptional regulator</fullName>
    </submittedName>
</protein>
<dbReference type="GO" id="GO:0005829">
    <property type="term" value="C:cytosol"/>
    <property type="evidence" value="ECO:0007669"/>
    <property type="project" value="TreeGrafter"/>
</dbReference>
<dbReference type="SMART" id="SM00344">
    <property type="entry name" value="HTH_ASNC"/>
    <property type="match status" value="1"/>
</dbReference>
<keyword evidence="2" id="KW-0238">DNA-binding</keyword>
<dbReference type="SUPFAM" id="SSF54909">
    <property type="entry name" value="Dimeric alpha+beta barrel"/>
    <property type="match status" value="1"/>
</dbReference>
<evidence type="ECO:0000259" key="4">
    <source>
        <dbReference type="PROSITE" id="PS50956"/>
    </source>
</evidence>
<dbReference type="CDD" id="cd00090">
    <property type="entry name" value="HTH_ARSR"/>
    <property type="match status" value="1"/>
</dbReference>
<keyword evidence="3" id="KW-0804">Transcription</keyword>
<keyword evidence="6" id="KW-1185">Reference proteome</keyword>
<dbReference type="AlphaFoldDB" id="A0A7L5BTV9"/>
<dbReference type="GO" id="GO:0006355">
    <property type="term" value="P:regulation of DNA-templated transcription"/>
    <property type="evidence" value="ECO:0007669"/>
    <property type="project" value="UniProtKB-ARBA"/>
</dbReference>
<name>A0A7L5BTV9_9RHOB</name>
<proteinExistence type="predicted"/>
<evidence type="ECO:0000256" key="2">
    <source>
        <dbReference type="ARBA" id="ARBA00023125"/>
    </source>
</evidence>
<dbReference type="InterPro" id="IPR036390">
    <property type="entry name" value="WH_DNA-bd_sf"/>
</dbReference>
<evidence type="ECO:0000313" key="5">
    <source>
        <dbReference type="EMBL" id="QIE54952.1"/>
    </source>
</evidence>
<dbReference type="InterPro" id="IPR011008">
    <property type="entry name" value="Dimeric_a/b-barrel"/>
</dbReference>
<dbReference type="EMBL" id="CP049056">
    <property type="protein sequence ID" value="QIE54952.1"/>
    <property type="molecule type" value="Genomic_DNA"/>
</dbReference>
<evidence type="ECO:0000313" key="6">
    <source>
        <dbReference type="Proteomes" id="UP000503336"/>
    </source>
</evidence>
<dbReference type="PANTHER" id="PTHR30154:SF34">
    <property type="entry name" value="TRANSCRIPTIONAL REGULATOR AZLB"/>
    <property type="match status" value="1"/>
</dbReference>
<dbReference type="Gene3D" id="3.30.70.920">
    <property type="match status" value="1"/>
</dbReference>
<accession>A0A7L5BTV9</accession>
<dbReference type="Pfam" id="PF13412">
    <property type="entry name" value="HTH_24"/>
    <property type="match status" value="1"/>
</dbReference>
<sequence length="153" mass="17332">MHTLDDTDRRILRALQDEPGLSTAALAEKAGLSPSPCWRRVERMEAAGVIEGRVVEIDLRKLGYEVQVFLRVRLDKTQAGAFQEFIAAAREVPEIVVIQTLLGRVDIRMDVVARDLAHYQEILRNRILDLPHVADIDALLLVSELKDDEWLPI</sequence>
<dbReference type="GO" id="GO:0043200">
    <property type="term" value="P:response to amino acid"/>
    <property type="evidence" value="ECO:0007669"/>
    <property type="project" value="TreeGrafter"/>
</dbReference>
<dbReference type="RefSeq" id="WP_165096038.1">
    <property type="nucleotide sequence ID" value="NZ_CP049056.1"/>
</dbReference>
<dbReference type="Proteomes" id="UP000503336">
    <property type="component" value="Chromosome"/>
</dbReference>
<dbReference type="InterPro" id="IPR036388">
    <property type="entry name" value="WH-like_DNA-bd_sf"/>
</dbReference>
<dbReference type="Gene3D" id="1.10.10.10">
    <property type="entry name" value="Winged helix-like DNA-binding domain superfamily/Winged helix DNA-binding domain"/>
    <property type="match status" value="1"/>
</dbReference>
<dbReference type="GO" id="GO:0043565">
    <property type="term" value="F:sequence-specific DNA binding"/>
    <property type="evidence" value="ECO:0007669"/>
    <property type="project" value="InterPro"/>
</dbReference>
<dbReference type="InterPro" id="IPR011991">
    <property type="entry name" value="ArsR-like_HTH"/>
</dbReference>
<evidence type="ECO:0000256" key="3">
    <source>
        <dbReference type="ARBA" id="ARBA00023163"/>
    </source>
</evidence>
<dbReference type="PANTHER" id="PTHR30154">
    <property type="entry name" value="LEUCINE-RESPONSIVE REGULATORY PROTEIN"/>
    <property type="match status" value="1"/>
</dbReference>
<dbReference type="InterPro" id="IPR019887">
    <property type="entry name" value="Tscrpt_reg_AsnC/Lrp_C"/>
</dbReference>
<organism evidence="5 6">
    <name type="scientific">Pikeienuella piscinae</name>
    <dbReference type="NCBI Taxonomy" id="2748098"/>
    <lineage>
        <taxon>Bacteria</taxon>
        <taxon>Pseudomonadati</taxon>
        <taxon>Pseudomonadota</taxon>
        <taxon>Alphaproteobacteria</taxon>
        <taxon>Rhodobacterales</taxon>
        <taxon>Paracoccaceae</taxon>
        <taxon>Pikeienuella</taxon>
    </lineage>
</organism>
<reference evidence="5 6" key="1">
    <citation type="submission" date="2020-02" db="EMBL/GenBank/DDBJ databases">
        <title>complete genome sequence of Rhodobacteraceae bacterium.</title>
        <authorList>
            <person name="Park J."/>
            <person name="Kim Y.-S."/>
            <person name="Kim K.-H."/>
        </authorList>
    </citation>
    <scope>NUCLEOTIDE SEQUENCE [LARGE SCALE GENOMIC DNA]</scope>
    <source>
        <strain evidence="5 6">RR4-56</strain>
    </source>
</reference>
<dbReference type="InterPro" id="IPR000485">
    <property type="entry name" value="AsnC-type_HTH_dom"/>
</dbReference>
<evidence type="ECO:0000256" key="1">
    <source>
        <dbReference type="ARBA" id="ARBA00023015"/>
    </source>
</evidence>
<feature type="domain" description="HTH asnC-type" evidence="4">
    <location>
        <begin position="4"/>
        <end position="65"/>
    </location>
</feature>
<keyword evidence="1" id="KW-0805">Transcription regulation</keyword>
<dbReference type="Pfam" id="PF01037">
    <property type="entry name" value="AsnC_trans_reg"/>
    <property type="match status" value="1"/>
</dbReference>
<dbReference type="PROSITE" id="PS50956">
    <property type="entry name" value="HTH_ASNC_2"/>
    <property type="match status" value="1"/>
</dbReference>
<dbReference type="InterPro" id="IPR019888">
    <property type="entry name" value="Tscrpt_reg_AsnC-like"/>
</dbReference>
<dbReference type="PRINTS" id="PR00033">
    <property type="entry name" value="HTHASNC"/>
</dbReference>
<gene>
    <name evidence="5" type="ORF">G5B40_05490</name>
</gene>
<dbReference type="SUPFAM" id="SSF46785">
    <property type="entry name" value="Winged helix' DNA-binding domain"/>
    <property type="match status" value="1"/>
</dbReference>